<reference evidence="4 5" key="1">
    <citation type="journal article" date="2021" name="Sci. Rep.">
        <title>The distribution of antibiotic resistance genes in chicken gut microbiota commensals.</title>
        <authorList>
            <person name="Juricova H."/>
            <person name="Matiasovicova J."/>
            <person name="Kubasova T."/>
            <person name="Cejkova D."/>
            <person name="Rychlik I."/>
        </authorList>
    </citation>
    <scope>NUCLEOTIDE SEQUENCE [LARGE SCALE GENOMIC DNA]</scope>
    <source>
        <strain evidence="4 5">An425</strain>
    </source>
</reference>
<dbReference type="CDD" id="cd00761">
    <property type="entry name" value="Glyco_tranf_GTA_type"/>
    <property type="match status" value="1"/>
</dbReference>
<dbReference type="InterPro" id="IPR029044">
    <property type="entry name" value="Nucleotide-diphossugar_trans"/>
</dbReference>
<comment type="caution">
    <text evidence="4">The sequence shown here is derived from an EMBL/GenBank/DDBJ whole genome shotgun (WGS) entry which is preliminary data.</text>
</comment>
<gene>
    <name evidence="4" type="ORF">H6A04_08340</name>
</gene>
<dbReference type="EMBL" id="JACJLT010000082">
    <property type="protein sequence ID" value="MBM6875654.1"/>
    <property type="molecule type" value="Genomic_DNA"/>
</dbReference>
<keyword evidence="2" id="KW-0808">Transferase</keyword>
<keyword evidence="1" id="KW-0328">Glycosyltransferase</keyword>
<evidence type="ECO:0000313" key="4">
    <source>
        <dbReference type="EMBL" id="MBM6875654.1"/>
    </source>
</evidence>
<dbReference type="PANTHER" id="PTHR22916">
    <property type="entry name" value="GLYCOSYLTRANSFERASE"/>
    <property type="match status" value="1"/>
</dbReference>
<sequence>MDIELSIIVPVYNVEQYLEECLVSIYAVENIKKEVILVNDGSTDSSQEILRRYKEKYPDITVLIDKENRGLSSARNAGIKVAKGEYISFIDSDDWIDSKKYEEFFKEGQKYSLDIMISKPILYQNNKVIHNTSRKYYNPIEISLGKEFFIKSVEKNCYSMEVWDDIYKRELLIKNKIYFKEGLLHEDELFTPLVFKVAKRVKLLEIDFYYYRKRKGSITKTINIENKRHIMYIFYFLMKEQIFEEKSFQNYCLIFYRDCCLWTKELYLKDCFYLIFIRLGFLNKIRLLRTLLKSKKVKWSIESIFN</sequence>
<dbReference type="SUPFAM" id="SSF53448">
    <property type="entry name" value="Nucleotide-diphospho-sugar transferases"/>
    <property type="match status" value="1"/>
</dbReference>
<accession>A0ABS2G2J8</accession>
<protein>
    <submittedName>
        <fullName evidence="4">Glycosyltransferase</fullName>
    </submittedName>
</protein>
<evidence type="ECO:0000259" key="3">
    <source>
        <dbReference type="Pfam" id="PF00535"/>
    </source>
</evidence>
<dbReference type="RefSeq" id="WP_204716416.1">
    <property type="nucleotide sequence ID" value="NZ_JACJLT010000082.1"/>
</dbReference>
<evidence type="ECO:0000256" key="2">
    <source>
        <dbReference type="ARBA" id="ARBA00022679"/>
    </source>
</evidence>
<feature type="domain" description="Glycosyltransferase 2-like" evidence="3">
    <location>
        <begin position="6"/>
        <end position="135"/>
    </location>
</feature>
<dbReference type="Proteomes" id="UP000728968">
    <property type="component" value="Unassembled WGS sequence"/>
</dbReference>
<dbReference type="Pfam" id="PF00535">
    <property type="entry name" value="Glycos_transf_2"/>
    <property type="match status" value="1"/>
</dbReference>
<name>A0ABS2G2J8_FUSMR</name>
<proteinExistence type="predicted"/>
<dbReference type="InterPro" id="IPR001173">
    <property type="entry name" value="Glyco_trans_2-like"/>
</dbReference>
<evidence type="ECO:0000256" key="1">
    <source>
        <dbReference type="ARBA" id="ARBA00022676"/>
    </source>
</evidence>
<organism evidence="4 5">
    <name type="scientific">Fusobacterium mortiferum</name>
    <dbReference type="NCBI Taxonomy" id="850"/>
    <lineage>
        <taxon>Bacteria</taxon>
        <taxon>Fusobacteriati</taxon>
        <taxon>Fusobacteriota</taxon>
        <taxon>Fusobacteriia</taxon>
        <taxon>Fusobacteriales</taxon>
        <taxon>Fusobacteriaceae</taxon>
        <taxon>Fusobacterium</taxon>
    </lineage>
</organism>
<keyword evidence="5" id="KW-1185">Reference proteome</keyword>
<dbReference type="Gene3D" id="3.90.550.10">
    <property type="entry name" value="Spore Coat Polysaccharide Biosynthesis Protein SpsA, Chain A"/>
    <property type="match status" value="1"/>
</dbReference>
<dbReference type="PANTHER" id="PTHR22916:SF51">
    <property type="entry name" value="GLYCOSYLTRANSFERASE EPSH-RELATED"/>
    <property type="match status" value="1"/>
</dbReference>
<evidence type="ECO:0000313" key="5">
    <source>
        <dbReference type="Proteomes" id="UP000728968"/>
    </source>
</evidence>